<evidence type="ECO:0000313" key="2">
    <source>
        <dbReference type="Proteomes" id="UP000230002"/>
    </source>
</evidence>
<gene>
    <name evidence="1" type="ORF">GSI_14042</name>
</gene>
<evidence type="ECO:0000313" key="1">
    <source>
        <dbReference type="EMBL" id="PIL24289.1"/>
    </source>
</evidence>
<accession>A0A2G8RS01</accession>
<protein>
    <submittedName>
        <fullName evidence="1">Uncharacterized protein</fullName>
    </submittedName>
</protein>
<comment type="caution">
    <text evidence="1">The sequence shown here is derived from an EMBL/GenBank/DDBJ whole genome shotgun (WGS) entry which is preliminary data.</text>
</comment>
<dbReference type="SUPFAM" id="SSF51735">
    <property type="entry name" value="NAD(P)-binding Rossmann-fold domains"/>
    <property type="match status" value="1"/>
</dbReference>
<dbReference type="Gene3D" id="3.40.50.720">
    <property type="entry name" value="NAD(P)-binding Rossmann-like Domain"/>
    <property type="match status" value="1"/>
</dbReference>
<dbReference type="InterPro" id="IPR002347">
    <property type="entry name" value="SDR_fam"/>
</dbReference>
<dbReference type="InterPro" id="IPR036291">
    <property type="entry name" value="NAD(P)-bd_dom_sf"/>
</dbReference>
<dbReference type="Proteomes" id="UP000230002">
    <property type="component" value="Unassembled WGS sequence"/>
</dbReference>
<dbReference type="OrthoDB" id="5325318at2759"/>
<sequence length="141" mass="15103">MAPSVLARSLPTASRALLRAPRATRPVTVFARFNSDDAAARLNSIAAKARVVKTLPDFSMSNKVAVVTGAARGLGNEFCRAFIESGCTSLAIVDLKEDEAEHAAEELVKAACGQYRTPHPSPRAITPCPTPFSYHLCATRY</sequence>
<name>A0A2G8RS01_9APHY</name>
<keyword evidence="2" id="KW-1185">Reference proteome</keyword>
<dbReference type="STRING" id="1077348.A0A2G8RS01"/>
<dbReference type="EMBL" id="AYKW01000067">
    <property type="protein sequence ID" value="PIL24289.1"/>
    <property type="molecule type" value="Genomic_DNA"/>
</dbReference>
<reference evidence="1 2" key="1">
    <citation type="journal article" date="2015" name="Sci. Rep.">
        <title>Chromosome-level genome map provides insights into diverse defense mechanisms in the medicinal fungus Ganoderma sinense.</title>
        <authorList>
            <person name="Zhu Y."/>
            <person name="Xu J."/>
            <person name="Sun C."/>
            <person name="Zhou S."/>
            <person name="Xu H."/>
            <person name="Nelson D.R."/>
            <person name="Qian J."/>
            <person name="Song J."/>
            <person name="Luo H."/>
            <person name="Xiang L."/>
            <person name="Li Y."/>
            <person name="Xu Z."/>
            <person name="Ji A."/>
            <person name="Wang L."/>
            <person name="Lu S."/>
            <person name="Hayward A."/>
            <person name="Sun W."/>
            <person name="Li X."/>
            <person name="Schwartz D.C."/>
            <person name="Wang Y."/>
            <person name="Chen S."/>
        </authorList>
    </citation>
    <scope>NUCLEOTIDE SEQUENCE [LARGE SCALE GENOMIC DNA]</scope>
    <source>
        <strain evidence="1 2">ZZ0214-1</strain>
    </source>
</reference>
<dbReference type="Pfam" id="PF00106">
    <property type="entry name" value="adh_short"/>
    <property type="match status" value="1"/>
</dbReference>
<organism evidence="1 2">
    <name type="scientific">Ganoderma sinense ZZ0214-1</name>
    <dbReference type="NCBI Taxonomy" id="1077348"/>
    <lineage>
        <taxon>Eukaryota</taxon>
        <taxon>Fungi</taxon>
        <taxon>Dikarya</taxon>
        <taxon>Basidiomycota</taxon>
        <taxon>Agaricomycotina</taxon>
        <taxon>Agaricomycetes</taxon>
        <taxon>Polyporales</taxon>
        <taxon>Polyporaceae</taxon>
        <taxon>Ganoderma</taxon>
    </lineage>
</organism>
<dbReference type="AlphaFoldDB" id="A0A2G8RS01"/>
<proteinExistence type="predicted"/>